<comment type="caution">
    <text evidence="2">The sequence shown here is derived from an EMBL/GenBank/DDBJ whole genome shotgun (WGS) entry which is preliminary data.</text>
</comment>
<proteinExistence type="predicted"/>
<keyword evidence="1" id="KW-0472">Membrane</keyword>
<name>A0AA38GG08_TAXCH</name>
<accession>A0AA38GG08</accession>
<dbReference type="EMBL" id="JAHRHJ020000003">
    <property type="protein sequence ID" value="KAH9321092.1"/>
    <property type="molecule type" value="Genomic_DNA"/>
</dbReference>
<dbReference type="Proteomes" id="UP000824469">
    <property type="component" value="Unassembled WGS sequence"/>
</dbReference>
<sequence length="255" mass="29325">DCDTPPTIASATSDFVWSKRVAERMLYVWHIEYKIQKVVTNGSRYETIQLLHQVTVILLASVTVGLPAEQYAKSADVVPNMKDAKLLLAQAKVESMALGLPLRLFRYGYGFGTLKRKILKNLRYFQWFLGSSWIDLLWAVWQHFPEDSVATYSSNHLGTKIVLLITWLVANGFVGNMFGPFHVLDKLSLLFGRDNEILVSYNKKLCHALFFSIRLVYSVGTHLNLQLYLNLPPFGKIRTQMEQRNFSMYSFRNCM</sequence>
<gene>
    <name evidence="2" type="ORF">KI387_015731</name>
</gene>
<reference evidence="2 3" key="1">
    <citation type="journal article" date="2021" name="Nat. Plants">
        <title>The Taxus genome provides insights into paclitaxel biosynthesis.</title>
        <authorList>
            <person name="Xiong X."/>
            <person name="Gou J."/>
            <person name="Liao Q."/>
            <person name="Li Y."/>
            <person name="Zhou Q."/>
            <person name="Bi G."/>
            <person name="Li C."/>
            <person name="Du R."/>
            <person name="Wang X."/>
            <person name="Sun T."/>
            <person name="Guo L."/>
            <person name="Liang H."/>
            <person name="Lu P."/>
            <person name="Wu Y."/>
            <person name="Zhang Z."/>
            <person name="Ro D.K."/>
            <person name="Shang Y."/>
            <person name="Huang S."/>
            <person name="Yan J."/>
        </authorList>
    </citation>
    <scope>NUCLEOTIDE SEQUENCE [LARGE SCALE GENOMIC DNA]</scope>
    <source>
        <strain evidence="2">Ta-2019</strain>
    </source>
</reference>
<dbReference type="AlphaFoldDB" id="A0AA38GG08"/>
<keyword evidence="1" id="KW-1133">Transmembrane helix</keyword>
<keyword evidence="1" id="KW-0812">Transmembrane</keyword>
<feature type="transmembrane region" description="Helical" evidence="1">
    <location>
        <begin position="124"/>
        <end position="141"/>
    </location>
</feature>
<evidence type="ECO:0000313" key="3">
    <source>
        <dbReference type="Proteomes" id="UP000824469"/>
    </source>
</evidence>
<protein>
    <submittedName>
        <fullName evidence="2">Uncharacterized protein</fullName>
    </submittedName>
</protein>
<feature type="non-terminal residue" evidence="2">
    <location>
        <position position="255"/>
    </location>
</feature>
<organism evidence="2 3">
    <name type="scientific">Taxus chinensis</name>
    <name type="common">Chinese yew</name>
    <name type="synonym">Taxus wallichiana var. chinensis</name>
    <dbReference type="NCBI Taxonomy" id="29808"/>
    <lineage>
        <taxon>Eukaryota</taxon>
        <taxon>Viridiplantae</taxon>
        <taxon>Streptophyta</taxon>
        <taxon>Embryophyta</taxon>
        <taxon>Tracheophyta</taxon>
        <taxon>Spermatophyta</taxon>
        <taxon>Pinopsida</taxon>
        <taxon>Pinidae</taxon>
        <taxon>Conifers II</taxon>
        <taxon>Cupressales</taxon>
        <taxon>Taxaceae</taxon>
        <taxon>Taxus</taxon>
    </lineage>
</organism>
<feature type="transmembrane region" description="Helical" evidence="1">
    <location>
        <begin position="161"/>
        <end position="184"/>
    </location>
</feature>
<feature type="non-terminal residue" evidence="2">
    <location>
        <position position="1"/>
    </location>
</feature>
<evidence type="ECO:0000256" key="1">
    <source>
        <dbReference type="SAM" id="Phobius"/>
    </source>
</evidence>
<evidence type="ECO:0000313" key="2">
    <source>
        <dbReference type="EMBL" id="KAH9321092.1"/>
    </source>
</evidence>
<keyword evidence="3" id="KW-1185">Reference proteome</keyword>